<accession>A0A4R6DQY9</accession>
<dbReference type="PANTHER" id="PTHR23028">
    <property type="entry name" value="ACETYLTRANSFERASE"/>
    <property type="match status" value="1"/>
</dbReference>
<dbReference type="Proteomes" id="UP000295129">
    <property type="component" value="Unassembled WGS sequence"/>
</dbReference>
<keyword evidence="1" id="KW-1133">Transmembrane helix</keyword>
<evidence type="ECO:0000313" key="4">
    <source>
        <dbReference type="Proteomes" id="UP000295129"/>
    </source>
</evidence>
<feature type="transmembrane region" description="Helical" evidence="1">
    <location>
        <begin position="162"/>
        <end position="178"/>
    </location>
</feature>
<name>A0A4R6DQY9_9RHOO</name>
<dbReference type="RefSeq" id="WP_162851789.1">
    <property type="nucleotide sequence ID" value="NZ_SNVV01000020.1"/>
</dbReference>
<sequence>MNRVEPLDYGRFLAAITVLAYHYLVNGIHNGKIDSLAPEPALVAFAKYGYLGVEFFFMISGYVIFFSARGKRASEFVVSRALRLYPAFWVAMLCTAAVAVFLGDGRMDVTPAQVLVNLTMFSRALGVPFVDGVYWTLQFELAFYLAVLVLLLAGLQDRLEPIFLLWPFAMAVALALGLSELPYLGGHFPFFAAGAVLAIQKTRPTRYSVAALLLCGALCVLFAVRNLPAGLVADGVSYSRALIAAIVCAQFAFFLFLNSRLGSRLRLPGSRLAGGLTYPLYLVHAHIGYMLLSRFATEENKALVYPAVIVVVLALACAIHLGVERRGAAFWRGAIDASLGSATRWLERRLAGVPRLMARLRRPA</sequence>
<feature type="transmembrane region" description="Helical" evidence="1">
    <location>
        <begin position="12"/>
        <end position="28"/>
    </location>
</feature>
<dbReference type="GO" id="GO:0016020">
    <property type="term" value="C:membrane"/>
    <property type="evidence" value="ECO:0007669"/>
    <property type="project" value="TreeGrafter"/>
</dbReference>
<feature type="transmembrane region" description="Helical" evidence="1">
    <location>
        <begin position="303"/>
        <end position="323"/>
    </location>
</feature>
<comment type="caution">
    <text evidence="3">The sequence shown here is derived from an EMBL/GenBank/DDBJ whole genome shotgun (WGS) entry which is preliminary data.</text>
</comment>
<evidence type="ECO:0000259" key="2">
    <source>
        <dbReference type="Pfam" id="PF01757"/>
    </source>
</evidence>
<feature type="domain" description="Acyltransferase 3" evidence="2">
    <location>
        <begin position="7"/>
        <end position="320"/>
    </location>
</feature>
<feature type="transmembrane region" description="Helical" evidence="1">
    <location>
        <begin position="207"/>
        <end position="225"/>
    </location>
</feature>
<dbReference type="GO" id="GO:0009103">
    <property type="term" value="P:lipopolysaccharide biosynthetic process"/>
    <property type="evidence" value="ECO:0007669"/>
    <property type="project" value="TreeGrafter"/>
</dbReference>
<feature type="transmembrane region" description="Helical" evidence="1">
    <location>
        <begin position="278"/>
        <end position="297"/>
    </location>
</feature>
<dbReference type="EMBL" id="SNVV01000020">
    <property type="protein sequence ID" value="TDN47426.1"/>
    <property type="molecule type" value="Genomic_DNA"/>
</dbReference>
<dbReference type="InterPro" id="IPR050879">
    <property type="entry name" value="Acyltransferase_3"/>
</dbReference>
<gene>
    <name evidence="3" type="ORF">C7389_12093</name>
</gene>
<dbReference type="PANTHER" id="PTHR23028:SF53">
    <property type="entry name" value="ACYL_TRANSF_3 DOMAIN-CONTAINING PROTEIN"/>
    <property type="match status" value="1"/>
</dbReference>
<reference evidence="3 4" key="1">
    <citation type="submission" date="2019-03" db="EMBL/GenBank/DDBJ databases">
        <title>Genomic Encyclopedia of Type Strains, Phase IV (KMG-IV): sequencing the most valuable type-strain genomes for metagenomic binning, comparative biology and taxonomic classification.</title>
        <authorList>
            <person name="Goeker M."/>
        </authorList>
    </citation>
    <scope>NUCLEOTIDE SEQUENCE [LARGE SCALE GENOMIC DNA]</scope>
    <source>
        <strain evidence="3 4">DSM 12121</strain>
    </source>
</reference>
<evidence type="ECO:0000256" key="1">
    <source>
        <dbReference type="SAM" id="Phobius"/>
    </source>
</evidence>
<dbReference type="AlphaFoldDB" id="A0A4R6DQY9"/>
<feature type="transmembrane region" description="Helical" evidence="1">
    <location>
        <begin position="133"/>
        <end position="155"/>
    </location>
</feature>
<feature type="transmembrane region" description="Helical" evidence="1">
    <location>
        <begin position="48"/>
        <end position="70"/>
    </location>
</feature>
<dbReference type="InterPro" id="IPR002656">
    <property type="entry name" value="Acyl_transf_3_dom"/>
</dbReference>
<protein>
    <submittedName>
        <fullName evidence="3">Peptidoglycan/LPS O-acetylase OafA/YrhL</fullName>
    </submittedName>
</protein>
<keyword evidence="1" id="KW-0472">Membrane</keyword>
<dbReference type="Pfam" id="PF01757">
    <property type="entry name" value="Acyl_transf_3"/>
    <property type="match status" value="1"/>
</dbReference>
<dbReference type="GO" id="GO:0016747">
    <property type="term" value="F:acyltransferase activity, transferring groups other than amino-acyl groups"/>
    <property type="evidence" value="ECO:0007669"/>
    <property type="project" value="InterPro"/>
</dbReference>
<feature type="transmembrane region" description="Helical" evidence="1">
    <location>
        <begin position="237"/>
        <end position="257"/>
    </location>
</feature>
<keyword evidence="4" id="KW-1185">Reference proteome</keyword>
<feature type="transmembrane region" description="Helical" evidence="1">
    <location>
        <begin position="82"/>
        <end position="102"/>
    </location>
</feature>
<proteinExistence type="predicted"/>
<keyword evidence="1" id="KW-0812">Transmembrane</keyword>
<organism evidence="3 4">
    <name type="scientific">Azoarcus indigens</name>
    <dbReference type="NCBI Taxonomy" id="29545"/>
    <lineage>
        <taxon>Bacteria</taxon>
        <taxon>Pseudomonadati</taxon>
        <taxon>Pseudomonadota</taxon>
        <taxon>Betaproteobacteria</taxon>
        <taxon>Rhodocyclales</taxon>
        <taxon>Zoogloeaceae</taxon>
        <taxon>Azoarcus</taxon>
    </lineage>
</organism>
<evidence type="ECO:0000313" key="3">
    <source>
        <dbReference type="EMBL" id="TDN47426.1"/>
    </source>
</evidence>
<feature type="transmembrane region" description="Helical" evidence="1">
    <location>
        <begin position="184"/>
        <end position="200"/>
    </location>
</feature>